<organism evidence="2 3">
    <name type="scientific">Sorghum bicolor</name>
    <name type="common">Sorghum</name>
    <name type="synonym">Sorghum vulgare</name>
    <dbReference type="NCBI Taxonomy" id="4558"/>
    <lineage>
        <taxon>Eukaryota</taxon>
        <taxon>Viridiplantae</taxon>
        <taxon>Streptophyta</taxon>
        <taxon>Embryophyta</taxon>
        <taxon>Tracheophyta</taxon>
        <taxon>Spermatophyta</taxon>
        <taxon>Magnoliopsida</taxon>
        <taxon>Liliopsida</taxon>
        <taxon>Poales</taxon>
        <taxon>Poaceae</taxon>
        <taxon>PACMAD clade</taxon>
        <taxon>Panicoideae</taxon>
        <taxon>Andropogonodae</taxon>
        <taxon>Andropogoneae</taxon>
        <taxon>Sorghinae</taxon>
        <taxon>Sorghum</taxon>
    </lineage>
</organism>
<comment type="caution">
    <text evidence="2">The sequence shown here is derived from an EMBL/GenBank/DDBJ whole genome shotgun (WGS) entry which is preliminary data.</text>
</comment>
<reference evidence="2" key="1">
    <citation type="journal article" date="2019" name="BMC Genomics">
        <title>A new reference genome for Sorghum bicolor reveals high levels of sequence similarity between sweet and grain genotypes: implications for the genetics of sugar metabolism.</title>
        <authorList>
            <person name="Cooper E.A."/>
            <person name="Brenton Z.W."/>
            <person name="Flinn B.S."/>
            <person name="Jenkins J."/>
            <person name="Shu S."/>
            <person name="Flowers D."/>
            <person name="Luo F."/>
            <person name="Wang Y."/>
            <person name="Xia P."/>
            <person name="Barry K."/>
            <person name="Daum C."/>
            <person name="Lipzen A."/>
            <person name="Yoshinaga Y."/>
            <person name="Schmutz J."/>
            <person name="Saski C."/>
            <person name="Vermerris W."/>
            <person name="Kresovich S."/>
        </authorList>
    </citation>
    <scope>NUCLEOTIDE SEQUENCE</scope>
</reference>
<sequence>MWIVSASRPSGPRRQPGASAMPAAQPPFPIYVLNCVVDTADLTGKPEPGRGRAWSEIPCASRRAYGCGNNIQEAVEGLVLYARLDDAPHLNSSLAIRMSEGARRRFELELDPDYYRRRDAKLPSDLIGIARVEMAEEHGITAIILCFTRPGFLYHQSDLVYYLVYDSISRSLSMFHKCVCDDVCSLKTVVPKRTDGGDDYKLFLLGHKVSSPKDDVLWVGSLSSSDCGTGVPAKLKSMDFPRGLIHKRFKVDVAFSCQRKAFWGDLKQGLL</sequence>
<dbReference type="EMBL" id="CM027680">
    <property type="protein sequence ID" value="KAG0547151.1"/>
    <property type="molecule type" value="Genomic_DNA"/>
</dbReference>
<gene>
    <name evidence="2" type="ORF">BDA96_01G054700</name>
</gene>
<dbReference type="Proteomes" id="UP000807115">
    <property type="component" value="Chromosome 1"/>
</dbReference>
<evidence type="ECO:0000256" key="1">
    <source>
        <dbReference type="SAM" id="MobiDB-lite"/>
    </source>
</evidence>
<evidence type="ECO:0000313" key="2">
    <source>
        <dbReference type="EMBL" id="KAG0547151.1"/>
    </source>
</evidence>
<evidence type="ECO:0000313" key="3">
    <source>
        <dbReference type="Proteomes" id="UP000807115"/>
    </source>
</evidence>
<reference evidence="2" key="2">
    <citation type="submission" date="2020-10" db="EMBL/GenBank/DDBJ databases">
        <authorList>
            <person name="Cooper E.A."/>
            <person name="Brenton Z.W."/>
            <person name="Flinn B.S."/>
            <person name="Jenkins J."/>
            <person name="Shu S."/>
            <person name="Flowers D."/>
            <person name="Luo F."/>
            <person name="Wang Y."/>
            <person name="Xia P."/>
            <person name="Barry K."/>
            <person name="Daum C."/>
            <person name="Lipzen A."/>
            <person name="Yoshinaga Y."/>
            <person name="Schmutz J."/>
            <person name="Saski C."/>
            <person name="Vermerris W."/>
            <person name="Kresovich S."/>
        </authorList>
    </citation>
    <scope>NUCLEOTIDE SEQUENCE</scope>
</reference>
<protein>
    <submittedName>
        <fullName evidence="2">Uncharacterized protein</fullName>
    </submittedName>
</protein>
<feature type="region of interest" description="Disordered" evidence="1">
    <location>
        <begin position="1"/>
        <end position="22"/>
    </location>
</feature>
<proteinExistence type="predicted"/>
<name>A0A921UZ56_SORBI</name>
<dbReference type="AlphaFoldDB" id="A0A921UZ56"/>
<accession>A0A921UZ56</accession>